<dbReference type="SUPFAM" id="SSF47090">
    <property type="entry name" value="PGBD-like"/>
    <property type="match status" value="2"/>
</dbReference>
<evidence type="ECO:0000256" key="1">
    <source>
        <dbReference type="SAM" id="SignalP"/>
    </source>
</evidence>
<evidence type="ECO:0000259" key="2">
    <source>
        <dbReference type="Pfam" id="PF01471"/>
    </source>
</evidence>
<evidence type="ECO:0000313" key="3">
    <source>
        <dbReference type="EMBL" id="MBB4674645.1"/>
    </source>
</evidence>
<dbReference type="Proteomes" id="UP000533598">
    <property type="component" value="Unassembled WGS sequence"/>
</dbReference>
<feature type="chain" id="PRO_5039652488" evidence="1">
    <location>
        <begin position="24"/>
        <end position="205"/>
    </location>
</feature>
<protein>
    <submittedName>
        <fullName evidence="3">Murein L,D-transpeptidase YcbB/YkuD</fullName>
    </submittedName>
</protein>
<feature type="domain" description="Peptidoglycan binding-like" evidence="2">
    <location>
        <begin position="54"/>
        <end position="109"/>
    </location>
</feature>
<feature type="domain" description="Peptidoglycan binding-like" evidence="2">
    <location>
        <begin position="161"/>
        <end position="193"/>
    </location>
</feature>
<comment type="caution">
    <text evidence="3">The sequence shown here is derived from an EMBL/GenBank/DDBJ whole genome shotgun (WGS) entry which is preliminary data.</text>
</comment>
<name>A0A7W7FR80_9PSEU</name>
<organism evidence="3 4">
    <name type="scientific">Crossiella cryophila</name>
    <dbReference type="NCBI Taxonomy" id="43355"/>
    <lineage>
        <taxon>Bacteria</taxon>
        <taxon>Bacillati</taxon>
        <taxon>Actinomycetota</taxon>
        <taxon>Actinomycetes</taxon>
        <taxon>Pseudonocardiales</taxon>
        <taxon>Pseudonocardiaceae</taxon>
        <taxon>Crossiella</taxon>
    </lineage>
</organism>
<dbReference type="EMBL" id="JACHMH010000001">
    <property type="protein sequence ID" value="MBB4674645.1"/>
    <property type="molecule type" value="Genomic_DNA"/>
</dbReference>
<dbReference type="InterPro" id="IPR036366">
    <property type="entry name" value="PGBDSf"/>
</dbReference>
<gene>
    <name evidence="3" type="ORF">HNR67_000763</name>
</gene>
<dbReference type="Pfam" id="PF01471">
    <property type="entry name" value="PG_binding_1"/>
    <property type="match status" value="2"/>
</dbReference>
<proteinExistence type="predicted"/>
<sequence>MRKFGARSLIVALLALVTVGLTASAGATNAMACGSEQDSRAFAAALPQVNPGDRGPEVRGMQHRLAELGYGLRGTGLYADNTLGAVKDFQRKHGINDSGIVGAKTWQKLVGVLPLGRTSTPAEELHQMQPGAHNPRGVELLAIYFERLPNAGAVPAWGSPVYHQGWQQVVREFQRSVGINDSGIVGVQTWRALARVTAVAGQWGC</sequence>
<dbReference type="Gene3D" id="1.10.101.10">
    <property type="entry name" value="PGBD-like superfamily/PGBD"/>
    <property type="match status" value="2"/>
</dbReference>
<keyword evidence="4" id="KW-1185">Reference proteome</keyword>
<evidence type="ECO:0000313" key="4">
    <source>
        <dbReference type="Proteomes" id="UP000533598"/>
    </source>
</evidence>
<dbReference type="AlphaFoldDB" id="A0A7W7FR80"/>
<keyword evidence="1" id="KW-0732">Signal</keyword>
<reference evidence="3 4" key="1">
    <citation type="submission" date="2020-08" db="EMBL/GenBank/DDBJ databases">
        <title>Sequencing the genomes of 1000 actinobacteria strains.</title>
        <authorList>
            <person name="Klenk H.-P."/>
        </authorList>
    </citation>
    <scope>NUCLEOTIDE SEQUENCE [LARGE SCALE GENOMIC DNA]</scope>
    <source>
        <strain evidence="3 4">DSM 44230</strain>
    </source>
</reference>
<accession>A0A7W7FR80</accession>
<dbReference type="InterPro" id="IPR002477">
    <property type="entry name" value="Peptidoglycan-bd-like"/>
</dbReference>
<dbReference type="InterPro" id="IPR036365">
    <property type="entry name" value="PGBD-like_sf"/>
</dbReference>
<feature type="signal peptide" evidence="1">
    <location>
        <begin position="1"/>
        <end position="23"/>
    </location>
</feature>
<dbReference type="RefSeq" id="WP_185000743.1">
    <property type="nucleotide sequence ID" value="NZ_BAAAUI010000003.1"/>
</dbReference>